<reference evidence="2 4" key="1">
    <citation type="submission" date="2018-03" db="EMBL/GenBank/DDBJ databases">
        <title>Draft genome sequence of Rohu Carp (Labeo rohita).</title>
        <authorList>
            <person name="Das P."/>
            <person name="Kushwaha B."/>
            <person name="Joshi C.G."/>
            <person name="Kumar D."/>
            <person name="Nagpure N.S."/>
            <person name="Sahoo L."/>
            <person name="Das S.P."/>
            <person name="Bit A."/>
            <person name="Patnaik S."/>
            <person name="Meher P.K."/>
            <person name="Jayasankar P."/>
            <person name="Koringa P.G."/>
            <person name="Patel N.V."/>
            <person name="Hinsu A.T."/>
            <person name="Kumar R."/>
            <person name="Pandey M."/>
            <person name="Agarwal S."/>
            <person name="Srivastava S."/>
            <person name="Singh M."/>
            <person name="Iquebal M.A."/>
            <person name="Jaiswal S."/>
            <person name="Angadi U.B."/>
            <person name="Kumar N."/>
            <person name="Raza M."/>
            <person name="Shah T.M."/>
            <person name="Rai A."/>
            <person name="Jena J.K."/>
        </authorList>
    </citation>
    <scope>NUCLEOTIDE SEQUENCE [LARGE SCALE GENOMIC DNA]</scope>
    <source>
        <strain evidence="2">DASCIFA01</strain>
        <tissue evidence="2">Testis</tissue>
    </source>
</reference>
<evidence type="ECO:0000313" key="3">
    <source>
        <dbReference type="EMBL" id="RXN36474.1"/>
    </source>
</evidence>
<evidence type="ECO:0007829" key="5">
    <source>
        <dbReference type="PeptideAtlas" id="A0A498MBG8"/>
    </source>
</evidence>
<evidence type="ECO:0000313" key="4">
    <source>
        <dbReference type="Proteomes" id="UP000290572"/>
    </source>
</evidence>
<organism evidence="2 4">
    <name type="scientific">Labeo rohita</name>
    <name type="common">Indian major carp</name>
    <name type="synonym">Cyprinus rohita</name>
    <dbReference type="NCBI Taxonomy" id="84645"/>
    <lineage>
        <taxon>Eukaryota</taxon>
        <taxon>Metazoa</taxon>
        <taxon>Chordata</taxon>
        <taxon>Craniata</taxon>
        <taxon>Vertebrata</taxon>
        <taxon>Euteleostomi</taxon>
        <taxon>Actinopterygii</taxon>
        <taxon>Neopterygii</taxon>
        <taxon>Teleostei</taxon>
        <taxon>Ostariophysi</taxon>
        <taxon>Cypriniformes</taxon>
        <taxon>Cyprinidae</taxon>
        <taxon>Labeoninae</taxon>
        <taxon>Labeonini</taxon>
        <taxon>Labeo</taxon>
    </lineage>
</organism>
<dbReference type="SUPFAM" id="SSF58100">
    <property type="entry name" value="Bacterial hemolysins"/>
    <property type="match status" value="1"/>
</dbReference>
<gene>
    <name evidence="3" type="ORF">ROHU_002913</name>
    <name evidence="2" type="ORF">ROHU_028490</name>
</gene>
<keyword evidence="4" id="KW-1185">Reference proteome</keyword>
<protein>
    <submittedName>
        <fullName evidence="2">Restin-like protein</fullName>
    </submittedName>
</protein>
<dbReference type="EMBL" id="QBIY01008019">
    <property type="protein sequence ID" value="RXN36474.1"/>
    <property type="molecule type" value="Genomic_DNA"/>
</dbReference>
<keyword evidence="5" id="KW-1267">Proteomics identification</keyword>
<feature type="region of interest" description="Disordered" evidence="1">
    <location>
        <begin position="138"/>
        <end position="162"/>
    </location>
</feature>
<evidence type="ECO:0000313" key="2">
    <source>
        <dbReference type="EMBL" id="RXN14865.1"/>
    </source>
</evidence>
<dbReference type="STRING" id="84645.A0A498MBG8"/>
<accession>A0A498MBG8</accession>
<sequence>MAEIRISQEIVVMTGSSWSPGFVQELLPSAERTALLYQLSYLCLGQFPKLERLLRDRALETQMLFGSSEAVLLKCVGTSQNLVSSLFPILMKAVEKNKPLLAVKYLEKARAWIDDIIRAVEDMVNRYEQQNRSVASCTSDVIQEKKETEKQRTQKSEEMKSLDTAVGDLKNELDKTIKAIEEIEKNIEEKNNELQNHVRDVSSRRHGLSILAALVPFVGAIIKSIHEAATAPGAAAKTKALTSELNRLSSEKCRLQNQHWTIQVKLTDLQLKVANSKIQLGVIPSPVHLEEVQKCLSQIQQILIQLKKFWEKVGSLLDSLKEKTFVGEDLIDDLEELKEEFLISIETAGKHWQSFGACCQRASGIFSVQSRDAYKFLETDPSTLSEAEWKEQYESIMEKLKQITPLGPSVPAIAE</sequence>
<dbReference type="AlphaFoldDB" id="A0A498MBG8"/>
<evidence type="ECO:0000256" key="1">
    <source>
        <dbReference type="SAM" id="MobiDB-lite"/>
    </source>
</evidence>
<comment type="caution">
    <text evidence="2">The sequence shown here is derived from an EMBL/GenBank/DDBJ whole genome shotgun (WGS) entry which is preliminary data.</text>
</comment>
<dbReference type="Proteomes" id="UP000290572">
    <property type="component" value="Unassembled WGS sequence"/>
</dbReference>
<dbReference type="EMBL" id="QBIY01012873">
    <property type="protein sequence ID" value="RXN14865.1"/>
    <property type="molecule type" value="Genomic_DNA"/>
</dbReference>
<name>A0A498MBG8_LABRO</name>
<proteinExistence type="evidence at protein level"/>
<dbReference type="Gene3D" id="1.20.1170.10">
    <property type="match status" value="1"/>
</dbReference>
<feature type="compositionally biased region" description="Basic and acidic residues" evidence="1">
    <location>
        <begin position="142"/>
        <end position="161"/>
    </location>
</feature>